<keyword evidence="2" id="KW-0238">DNA-binding</keyword>
<dbReference type="PROSITE" id="PS50949">
    <property type="entry name" value="HTH_GNTR"/>
    <property type="match status" value="1"/>
</dbReference>
<organism evidence="5 6">
    <name type="scientific">Microbacterium paraoxydans</name>
    <dbReference type="NCBI Taxonomy" id="199592"/>
    <lineage>
        <taxon>Bacteria</taxon>
        <taxon>Bacillati</taxon>
        <taxon>Actinomycetota</taxon>
        <taxon>Actinomycetes</taxon>
        <taxon>Micrococcales</taxon>
        <taxon>Microbacteriaceae</taxon>
        <taxon>Microbacterium</taxon>
    </lineage>
</organism>
<sequence length="241" mass="25374">MSALDTALHGLRALIADGALRPGDRLPSEGELCERLGVSRGSLREAIRTLAALGVLETRHGSGSYVSELRAADLIGSLSLTVGLLPMAGVLELTELRRVLEPHAAALAAARIDADTVAALAGVLDQIEATTDFEAQSRLDHEFHMRISEVAGNEALTSLIDVLRSRSRAYRISEPDDAAELKVHSDAGHRAILRGLAAADPVAASAAASAHVAYTEYWVRKYSGLDEPAPAETPSAQAPST</sequence>
<dbReference type="EMBL" id="JAGTUK010000002">
    <property type="protein sequence ID" value="MBS0023880.1"/>
    <property type="molecule type" value="Genomic_DNA"/>
</dbReference>
<dbReference type="InterPro" id="IPR008920">
    <property type="entry name" value="TF_FadR/GntR_C"/>
</dbReference>
<gene>
    <name evidence="5" type="ORF">KE274_07130</name>
</gene>
<keyword evidence="6" id="KW-1185">Reference proteome</keyword>
<dbReference type="Gene3D" id="1.10.10.10">
    <property type="entry name" value="Winged helix-like DNA-binding domain superfamily/Winged helix DNA-binding domain"/>
    <property type="match status" value="1"/>
</dbReference>
<comment type="caution">
    <text evidence="5">The sequence shown here is derived from an EMBL/GenBank/DDBJ whole genome shotgun (WGS) entry which is preliminary data.</text>
</comment>
<dbReference type="InterPro" id="IPR036388">
    <property type="entry name" value="WH-like_DNA-bd_sf"/>
</dbReference>
<accession>A0ABS5ILT2</accession>
<evidence type="ECO:0000313" key="5">
    <source>
        <dbReference type="EMBL" id="MBS0023880.1"/>
    </source>
</evidence>
<feature type="domain" description="HTH gntR-type" evidence="4">
    <location>
        <begin position="1"/>
        <end position="69"/>
    </location>
</feature>
<proteinExistence type="predicted"/>
<evidence type="ECO:0000313" key="6">
    <source>
        <dbReference type="Proteomes" id="UP000678243"/>
    </source>
</evidence>
<dbReference type="SMART" id="SM00895">
    <property type="entry name" value="FCD"/>
    <property type="match status" value="1"/>
</dbReference>
<dbReference type="SUPFAM" id="SSF46785">
    <property type="entry name" value="Winged helix' DNA-binding domain"/>
    <property type="match status" value="1"/>
</dbReference>
<dbReference type="InterPro" id="IPR036390">
    <property type="entry name" value="WH_DNA-bd_sf"/>
</dbReference>
<dbReference type="PANTHER" id="PTHR43537:SF5">
    <property type="entry name" value="UXU OPERON TRANSCRIPTIONAL REGULATOR"/>
    <property type="match status" value="1"/>
</dbReference>
<dbReference type="RefSeq" id="WP_211542254.1">
    <property type="nucleotide sequence ID" value="NZ_JAGTUK010000002.1"/>
</dbReference>
<dbReference type="Pfam" id="PF07729">
    <property type="entry name" value="FCD"/>
    <property type="match status" value="1"/>
</dbReference>
<evidence type="ECO:0000256" key="1">
    <source>
        <dbReference type="ARBA" id="ARBA00023015"/>
    </source>
</evidence>
<keyword evidence="3" id="KW-0804">Transcription</keyword>
<dbReference type="InterPro" id="IPR011711">
    <property type="entry name" value="GntR_C"/>
</dbReference>
<dbReference type="PANTHER" id="PTHR43537">
    <property type="entry name" value="TRANSCRIPTIONAL REGULATOR, GNTR FAMILY"/>
    <property type="match status" value="1"/>
</dbReference>
<dbReference type="Pfam" id="PF00392">
    <property type="entry name" value="GntR"/>
    <property type="match status" value="1"/>
</dbReference>
<dbReference type="Gene3D" id="1.20.120.530">
    <property type="entry name" value="GntR ligand-binding domain-like"/>
    <property type="match status" value="1"/>
</dbReference>
<reference evidence="5 6" key="1">
    <citation type="submission" date="2021-04" db="EMBL/GenBank/DDBJ databases">
        <title>Whole genome analysis of root endophytic bacterium Microbacterium paraoxydans ku-mp colonizing RP-bio226 rice variety.</title>
        <authorList>
            <person name="Ulaganathan K."/>
            <person name="Latha B."/>
        </authorList>
    </citation>
    <scope>NUCLEOTIDE SEQUENCE [LARGE SCALE GENOMIC DNA]</scope>
    <source>
        <strain evidence="6">ku-mp</strain>
    </source>
</reference>
<keyword evidence="1" id="KW-0805">Transcription regulation</keyword>
<dbReference type="PRINTS" id="PR00035">
    <property type="entry name" value="HTHGNTR"/>
</dbReference>
<evidence type="ECO:0000259" key="4">
    <source>
        <dbReference type="PROSITE" id="PS50949"/>
    </source>
</evidence>
<protein>
    <submittedName>
        <fullName evidence="5">FadR family transcriptional regulator</fullName>
    </submittedName>
</protein>
<evidence type="ECO:0000256" key="2">
    <source>
        <dbReference type="ARBA" id="ARBA00023125"/>
    </source>
</evidence>
<dbReference type="CDD" id="cd07377">
    <property type="entry name" value="WHTH_GntR"/>
    <property type="match status" value="1"/>
</dbReference>
<dbReference type="Proteomes" id="UP000678243">
    <property type="component" value="Unassembled WGS sequence"/>
</dbReference>
<dbReference type="SMART" id="SM00345">
    <property type="entry name" value="HTH_GNTR"/>
    <property type="match status" value="1"/>
</dbReference>
<evidence type="ECO:0000256" key="3">
    <source>
        <dbReference type="ARBA" id="ARBA00023163"/>
    </source>
</evidence>
<dbReference type="SUPFAM" id="SSF48008">
    <property type="entry name" value="GntR ligand-binding domain-like"/>
    <property type="match status" value="1"/>
</dbReference>
<dbReference type="InterPro" id="IPR000524">
    <property type="entry name" value="Tscrpt_reg_HTH_GntR"/>
</dbReference>
<name>A0ABS5ILT2_9MICO</name>